<dbReference type="GO" id="GO:0098609">
    <property type="term" value="P:cell-cell adhesion"/>
    <property type="evidence" value="ECO:0007669"/>
    <property type="project" value="TreeGrafter"/>
</dbReference>
<evidence type="ECO:0000256" key="1">
    <source>
        <dbReference type="ARBA" id="ARBA00004496"/>
    </source>
</evidence>
<dbReference type="GO" id="GO:0051015">
    <property type="term" value="F:actin filament binding"/>
    <property type="evidence" value="ECO:0007669"/>
    <property type="project" value="TreeGrafter"/>
</dbReference>
<dbReference type="GO" id="GO:0005912">
    <property type="term" value="C:adherens junction"/>
    <property type="evidence" value="ECO:0007669"/>
    <property type="project" value="TreeGrafter"/>
</dbReference>
<dbReference type="OMA" id="CIVPAFQ"/>
<keyword evidence="2" id="KW-0963">Cytoplasm</keyword>
<reference evidence="4" key="3">
    <citation type="journal article" date="2013" name="Nucleic Acids Res.">
        <title>The genome of Anopheles darlingi, the main neotropical malaria vector.</title>
        <authorList>
            <person name="Marinotti O."/>
            <person name="Cerqueira G.C."/>
            <person name="de Almeida L.G."/>
            <person name="Ferro M.I."/>
            <person name="Loreto E.L."/>
            <person name="Zaha A."/>
            <person name="Teixeira S.M."/>
            <person name="Wespiser A.R."/>
            <person name="Almeida E Silva A."/>
            <person name="Schlindwein A.D."/>
            <person name="Pacheco A.C."/>
            <person name="Silva A.L."/>
            <person name="Graveley B.R."/>
            <person name="Walenz B.P."/>
            <person name="Lima Bde A."/>
            <person name="Ribeiro C.A."/>
            <person name="Nunes-Silva C.G."/>
            <person name="de Carvalho C.R."/>
            <person name="Soares C.M."/>
            <person name="de Menezes C.B."/>
            <person name="Matiolli C."/>
            <person name="Caffrey D."/>
            <person name="Araujo D.A."/>
            <person name="de Oliveira D.M."/>
            <person name="Golenbock D."/>
            <person name="Grisard E.C."/>
            <person name="Fantinatti-Garboggini F."/>
            <person name="de Carvalho F.M."/>
            <person name="Barcellos F.G."/>
            <person name="Prosdocimi F."/>
            <person name="May G."/>
            <person name="Azevedo Junior G.M."/>
            <person name="Guimaraes G.M."/>
            <person name="Goldman G.H."/>
            <person name="Padilha I.Q."/>
            <person name="Batista Jda S."/>
            <person name="Ferro J.A."/>
            <person name="Ribeiro J.M."/>
            <person name="Fietto J.L."/>
            <person name="Dabbas K.M."/>
            <person name="Cerdeira L."/>
            <person name="Agnez-Lima L.F."/>
            <person name="Brocchi M."/>
            <person name="de Carvalho M.O."/>
            <person name="Teixeira Mde M."/>
            <person name="Diniz Maia Mde M."/>
            <person name="Goldman M.H."/>
            <person name="Cruz Schneider M.P."/>
            <person name="Felipe M.S."/>
            <person name="Hungria M."/>
            <person name="Nicolas M.F."/>
            <person name="Pereira M."/>
            <person name="Montes M.A."/>
            <person name="Cantao M.E."/>
            <person name="Vincentz M."/>
            <person name="Rafael M.S."/>
            <person name="Silverman N."/>
            <person name="Stoco P.H."/>
            <person name="Souza R.C."/>
            <person name="Vicentini R."/>
            <person name="Gazzinelli R.T."/>
            <person name="Neves Rde O."/>
            <person name="Silva R."/>
            <person name="Astolfi-Filho S."/>
            <person name="Maciel T.E."/>
            <person name="Urmenyi T.P."/>
            <person name="Tadei W.P."/>
            <person name="Camargo E.P."/>
            <person name="de Vasconcelos A.T."/>
        </authorList>
    </citation>
    <scope>NUCLEOTIDE SEQUENCE</scope>
</reference>
<evidence type="ECO:0000313" key="4">
    <source>
        <dbReference type="EMBL" id="ETN66507.1"/>
    </source>
</evidence>
<dbReference type="GO" id="GO:0008013">
    <property type="term" value="F:beta-catenin binding"/>
    <property type="evidence" value="ECO:0007669"/>
    <property type="project" value="TreeGrafter"/>
</dbReference>
<dbReference type="GO" id="GO:0007349">
    <property type="term" value="P:cellularization"/>
    <property type="evidence" value="ECO:0007669"/>
    <property type="project" value="InterPro"/>
</dbReference>
<dbReference type="Proteomes" id="UP000000673">
    <property type="component" value="Unassembled WGS sequence"/>
</dbReference>
<dbReference type="eggNOG" id="ENOG502SBC0">
    <property type="taxonomic scope" value="Eukaryota"/>
</dbReference>
<evidence type="ECO:0000256" key="3">
    <source>
        <dbReference type="SAM" id="MobiDB-lite"/>
    </source>
</evidence>
<evidence type="ECO:0000313" key="6">
    <source>
        <dbReference type="Proteomes" id="UP000000673"/>
    </source>
</evidence>
<dbReference type="InterPro" id="IPR008837">
    <property type="entry name" value="Serendipity_A"/>
</dbReference>
<protein>
    <submittedName>
        <fullName evidence="4">Serendipity locus protein alpha</fullName>
    </submittedName>
</protein>
<gene>
    <name evidence="4" type="ORF">AND_001706</name>
</gene>
<proteinExistence type="predicted"/>
<dbReference type="GO" id="GO:0016342">
    <property type="term" value="C:catenin complex"/>
    <property type="evidence" value="ECO:0007669"/>
    <property type="project" value="TreeGrafter"/>
</dbReference>
<feature type="region of interest" description="Disordered" evidence="3">
    <location>
        <begin position="496"/>
        <end position="518"/>
    </location>
</feature>
<reference evidence="4" key="2">
    <citation type="submission" date="2010-05" db="EMBL/GenBank/DDBJ databases">
        <authorList>
            <person name="Almeida L.G."/>
            <person name="Nicolas M.F."/>
            <person name="Souza R.C."/>
            <person name="Vasconcelos A.T.R."/>
        </authorList>
    </citation>
    <scope>NUCLEOTIDE SEQUENCE</scope>
</reference>
<sequence length="692" mass="78393">MLPELQECIEKTKDKLYRGFVETDQTGLPWLDSVCADLHQLLRIVHKYLIFERNGQIGTLEACFLCISQIVTCIRWLERTLKAEQDASDAGNKRPQPQPQSRQCFLERIIWCLERLKTVLESDSPAESVTESNFVTYLDLALNLVCPLTVASEEECSESEYDVKYRAVIVESGRVRSVLEALISQTFGFCNVLPEEDRKRVMICCQKVLRECGALERAASDGTGSSDKKLCASVLEAAIYQLETLVNECLLRLAYDSFGDTDRRLLGDLQRVLASKPNEDELEEFTKPFDQFVERLMQIGLFAISYADDLKVSSAIRSTLASIEALDSYLIPLLYLGTGQSTALLEEHWLEEAANLRKHVNKIIDTSAFASSLIELLDSGIDSLEQQYEPAKGQQLVQKAEIFLQHLEQNGSETKLHEEPLQQHYKAYRLMTLECRAIVECTRSDPTIAPGRVIKRFRVLLAKLRKIQSTISNGKGGTKPTVPTVVPEVVLTEHATKKDEPQNECVEVKESHPPAIEPCDEHENAEESLRELFSTDHVRMSSTNILYRSRRGQPAKRRMEATSLLEINTFTDIINYRRTRADTTPDKGSLRRKTPRRNSLRVAIFKKQQRIEMAAMYESIKSDIDLQITEILDELTDLSDTFSTAAPAVTTAKTEECPSEASKSVDRKTITTEEIAIENDHKIRINIYTELL</sequence>
<dbReference type="FunCoup" id="W5JQ28">
    <property type="interactions" value="7"/>
</dbReference>
<evidence type="ECO:0000313" key="5">
    <source>
        <dbReference type="EnsemblMetazoa" id="ADAC001706-PA"/>
    </source>
</evidence>
<comment type="subcellular location">
    <subcellularLocation>
        <location evidence="1">Cytoplasm</location>
    </subcellularLocation>
</comment>
<dbReference type="Gene3D" id="1.20.120.810">
    <property type="entry name" value="Vinculin, Vh2 four-helix bundle"/>
    <property type="match status" value="1"/>
</dbReference>
<dbReference type="PANTHER" id="PTHR18914:SF33">
    <property type="entry name" value="RE47911P-RELATED"/>
    <property type="match status" value="1"/>
</dbReference>
<keyword evidence="6" id="KW-1185">Reference proteome</keyword>
<reference evidence="4 6" key="1">
    <citation type="journal article" date="2010" name="BMC Genomics">
        <title>Combination of measures distinguishes pre-miRNAs from other stem-loops in the genome of the newly sequenced Anopheles darlingi.</title>
        <authorList>
            <person name="Mendes N.D."/>
            <person name="Freitas A.T."/>
            <person name="Vasconcelos A.T."/>
            <person name="Sagot M.F."/>
        </authorList>
    </citation>
    <scope>NUCLEOTIDE SEQUENCE</scope>
</reference>
<reference evidence="5" key="4">
    <citation type="submission" date="2015-06" db="UniProtKB">
        <authorList>
            <consortium name="EnsemblMetazoa"/>
        </authorList>
    </citation>
    <scope>IDENTIFICATION</scope>
</reference>
<dbReference type="AlphaFoldDB" id="W5JQ28"/>
<dbReference type="PANTHER" id="PTHR18914">
    <property type="entry name" value="ALPHA CATENIN"/>
    <property type="match status" value="1"/>
</dbReference>
<dbReference type="Pfam" id="PF05482">
    <property type="entry name" value="Serendipity_A"/>
    <property type="match status" value="1"/>
</dbReference>
<dbReference type="EMBL" id="ADMH02000433">
    <property type="protein sequence ID" value="ETN66507.1"/>
    <property type="molecule type" value="Genomic_DNA"/>
</dbReference>
<dbReference type="GO" id="GO:0005737">
    <property type="term" value="C:cytoplasm"/>
    <property type="evidence" value="ECO:0007669"/>
    <property type="project" value="UniProtKB-SubCell"/>
</dbReference>
<dbReference type="HOGENOM" id="CLU_030377_0_0_1"/>
<dbReference type="GO" id="GO:0016477">
    <property type="term" value="P:cell migration"/>
    <property type="evidence" value="ECO:0007669"/>
    <property type="project" value="TreeGrafter"/>
</dbReference>
<dbReference type="VEuPathDB" id="VectorBase:ADAR2_008178"/>
<accession>W5JQ28</accession>
<name>W5JQ28_ANODA</name>
<dbReference type="EnsemblMetazoa" id="ADAC001706-RA">
    <property type="protein sequence ID" value="ADAC001706-PA"/>
    <property type="gene ID" value="ADAC001706"/>
</dbReference>
<evidence type="ECO:0000256" key="2">
    <source>
        <dbReference type="ARBA" id="ARBA00022490"/>
    </source>
</evidence>
<dbReference type="VEuPathDB" id="VectorBase:ADAC001706"/>
<organism evidence="4">
    <name type="scientific">Anopheles darlingi</name>
    <name type="common">Mosquito</name>
    <dbReference type="NCBI Taxonomy" id="43151"/>
    <lineage>
        <taxon>Eukaryota</taxon>
        <taxon>Metazoa</taxon>
        <taxon>Ecdysozoa</taxon>
        <taxon>Arthropoda</taxon>
        <taxon>Hexapoda</taxon>
        <taxon>Insecta</taxon>
        <taxon>Pterygota</taxon>
        <taxon>Neoptera</taxon>
        <taxon>Endopterygota</taxon>
        <taxon>Diptera</taxon>
        <taxon>Nematocera</taxon>
        <taxon>Culicoidea</taxon>
        <taxon>Culicidae</taxon>
        <taxon>Anophelinae</taxon>
        <taxon>Anopheles</taxon>
    </lineage>
</organism>
<feature type="compositionally biased region" description="Basic and acidic residues" evidence="3">
    <location>
        <begin position="496"/>
        <end position="512"/>
    </location>
</feature>